<reference evidence="1" key="1">
    <citation type="submission" date="2019-07" db="EMBL/GenBank/DDBJ databases">
        <authorList>
            <person name="Dittberner H."/>
        </authorList>
    </citation>
    <scope>NUCLEOTIDE SEQUENCE [LARGE SCALE GENOMIC DNA]</scope>
</reference>
<organism evidence="1 2">
    <name type="scientific">Arabis nemorensis</name>
    <dbReference type="NCBI Taxonomy" id="586526"/>
    <lineage>
        <taxon>Eukaryota</taxon>
        <taxon>Viridiplantae</taxon>
        <taxon>Streptophyta</taxon>
        <taxon>Embryophyta</taxon>
        <taxon>Tracheophyta</taxon>
        <taxon>Spermatophyta</taxon>
        <taxon>Magnoliopsida</taxon>
        <taxon>eudicotyledons</taxon>
        <taxon>Gunneridae</taxon>
        <taxon>Pentapetalae</taxon>
        <taxon>rosids</taxon>
        <taxon>malvids</taxon>
        <taxon>Brassicales</taxon>
        <taxon>Brassicaceae</taxon>
        <taxon>Arabideae</taxon>
        <taxon>Arabis</taxon>
    </lineage>
</organism>
<keyword evidence="2" id="KW-1185">Reference proteome</keyword>
<evidence type="ECO:0000313" key="1">
    <source>
        <dbReference type="EMBL" id="VVB01435.1"/>
    </source>
</evidence>
<dbReference type="AlphaFoldDB" id="A0A565BIJ5"/>
<name>A0A565BIJ5_9BRAS</name>
<dbReference type="EMBL" id="CABITT030000004">
    <property type="protein sequence ID" value="VVB01435.1"/>
    <property type="molecule type" value="Genomic_DNA"/>
</dbReference>
<gene>
    <name evidence="1" type="ORF">ANE_LOCUS11879</name>
</gene>
<protein>
    <submittedName>
        <fullName evidence="1">Uncharacterized protein</fullName>
    </submittedName>
</protein>
<proteinExistence type="predicted"/>
<dbReference type="Proteomes" id="UP000489600">
    <property type="component" value="Unassembled WGS sequence"/>
</dbReference>
<comment type="caution">
    <text evidence="1">The sequence shown here is derived from an EMBL/GenBank/DDBJ whole genome shotgun (WGS) entry which is preliminary data.</text>
</comment>
<evidence type="ECO:0000313" key="2">
    <source>
        <dbReference type="Proteomes" id="UP000489600"/>
    </source>
</evidence>
<sequence>MLRSSAREGLWSSAREGWVDGSAISPLLSELWFLAGAFPSRGVSCGVPETKVFGVWSLYFSPLSLFSLVFLFSDLCIKVGQVGSQTVVSDWFGMSWALTFVGCPCYF</sequence>
<accession>A0A565BIJ5</accession>